<evidence type="ECO:0000256" key="9">
    <source>
        <dbReference type="ARBA" id="ARBA00022842"/>
    </source>
</evidence>
<accession>A0A382X6G1</accession>
<sequence length="114" mass="12560">MSAGFRRAKIVSTIGPATWEPEVFHQMVEAGADAVRLNFSHTSHDRAAEILAMVNRSILDSGRPIATIGDLGGPKVRVADLKDDVLEVEADRLYWFVPEGHELPDLCDPQRVIP</sequence>
<organism evidence="13">
    <name type="scientific">marine metagenome</name>
    <dbReference type="NCBI Taxonomy" id="408172"/>
    <lineage>
        <taxon>unclassified sequences</taxon>
        <taxon>metagenomes</taxon>
        <taxon>ecological metagenomes</taxon>
    </lineage>
</organism>
<dbReference type="InterPro" id="IPR040442">
    <property type="entry name" value="Pyrv_kinase-like_dom_sf"/>
</dbReference>
<reference evidence="13" key="1">
    <citation type="submission" date="2018-05" db="EMBL/GenBank/DDBJ databases">
        <authorList>
            <person name="Lanie J.A."/>
            <person name="Ng W.-L."/>
            <person name="Kazmierczak K.M."/>
            <person name="Andrzejewski T.M."/>
            <person name="Davidsen T.M."/>
            <person name="Wayne K.J."/>
            <person name="Tettelin H."/>
            <person name="Glass J.I."/>
            <person name="Rusch D."/>
            <person name="Podicherti R."/>
            <person name="Tsui H.-C.T."/>
            <person name="Winkler M.E."/>
        </authorList>
    </citation>
    <scope>NUCLEOTIDE SEQUENCE</scope>
</reference>
<evidence type="ECO:0000256" key="4">
    <source>
        <dbReference type="ARBA" id="ARBA00022679"/>
    </source>
</evidence>
<name>A0A382X6G1_9ZZZZ</name>
<protein>
    <recommendedName>
        <fullName evidence="3">pyruvate kinase</fullName>
        <ecNumber evidence="3">2.7.1.40</ecNumber>
    </recommendedName>
</protein>
<evidence type="ECO:0000256" key="10">
    <source>
        <dbReference type="ARBA" id="ARBA00023152"/>
    </source>
</evidence>
<keyword evidence="7" id="KW-0418">Kinase</keyword>
<keyword evidence="4" id="KW-0808">Transferase</keyword>
<dbReference type="GO" id="GO:0004743">
    <property type="term" value="F:pyruvate kinase activity"/>
    <property type="evidence" value="ECO:0007669"/>
    <property type="project" value="UniProtKB-EC"/>
</dbReference>
<feature type="non-terminal residue" evidence="13">
    <location>
        <position position="114"/>
    </location>
</feature>
<dbReference type="Pfam" id="PF00224">
    <property type="entry name" value="PK"/>
    <property type="match status" value="1"/>
</dbReference>
<dbReference type="EC" id="2.7.1.40" evidence="3"/>
<keyword evidence="6" id="KW-0547">Nucleotide-binding</keyword>
<evidence type="ECO:0000259" key="12">
    <source>
        <dbReference type="Pfam" id="PF00224"/>
    </source>
</evidence>
<keyword evidence="11" id="KW-0670">Pyruvate</keyword>
<comment type="pathway">
    <text evidence="1">Carbohydrate degradation; glycolysis; pyruvate from D-glyceraldehyde 3-phosphate: step 5/5.</text>
</comment>
<evidence type="ECO:0000256" key="5">
    <source>
        <dbReference type="ARBA" id="ARBA00022723"/>
    </source>
</evidence>
<comment type="similarity">
    <text evidence="2">Belongs to the pyruvate kinase family.</text>
</comment>
<evidence type="ECO:0000256" key="6">
    <source>
        <dbReference type="ARBA" id="ARBA00022741"/>
    </source>
</evidence>
<evidence type="ECO:0000313" key="13">
    <source>
        <dbReference type="EMBL" id="SVD66672.1"/>
    </source>
</evidence>
<evidence type="ECO:0000256" key="11">
    <source>
        <dbReference type="ARBA" id="ARBA00023317"/>
    </source>
</evidence>
<evidence type="ECO:0000256" key="8">
    <source>
        <dbReference type="ARBA" id="ARBA00022840"/>
    </source>
</evidence>
<evidence type="ECO:0000256" key="7">
    <source>
        <dbReference type="ARBA" id="ARBA00022777"/>
    </source>
</evidence>
<dbReference type="EMBL" id="UINC01165336">
    <property type="protein sequence ID" value="SVD66672.1"/>
    <property type="molecule type" value="Genomic_DNA"/>
</dbReference>
<keyword evidence="9" id="KW-0460">Magnesium</keyword>
<dbReference type="Gene3D" id="3.20.20.60">
    <property type="entry name" value="Phosphoenolpyruvate-binding domains"/>
    <property type="match status" value="1"/>
</dbReference>
<evidence type="ECO:0000256" key="1">
    <source>
        <dbReference type="ARBA" id="ARBA00004997"/>
    </source>
</evidence>
<evidence type="ECO:0000256" key="3">
    <source>
        <dbReference type="ARBA" id="ARBA00012142"/>
    </source>
</evidence>
<feature type="domain" description="Pyruvate kinase barrel" evidence="12">
    <location>
        <begin position="6"/>
        <end position="88"/>
    </location>
</feature>
<dbReference type="UniPathway" id="UPA00109">
    <property type="reaction ID" value="UER00188"/>
</dbReference>
<dbReference type="InterPro" id="IPR001697">
    <property type="entry name" value="Pyr_Knase"/>
</dbReference>
<dbReference type="PANTHER" id="PTHR11817">
    <property type="entry name" value="PYRUVATE KINASE"/>
    <property type="match status" value="1"/>
</dbReference>
<proteinExistence type="inferred from homology"/>
<dbReference type="SUPFAM" id="SSF51621">
    <property type="entry name" value="Phosphoenolpyruvate/pyruvate domain"/>
    <property type="match status" value="1"/>
</dbReference>
<keyword evidence="10" id="KW-0324">Glycolysis</keyword>
<dbReference type="GO" id="GO:0005524">
    <property type="term" value="F:ATP binding"/>
    <property type="evidence" value="ECO:0007669"/>
    <property type="project" value="UniProtKB-KW"/>
</dbReference>
<dbReference type="GO" id="GO:0030955">
    <property type="term" value="F:potassium ion binding"/>
    <property type="evidence" value="ECO:0007669"/>
    <property type="project" value="InterPro"/>
</dbReference>
<dbReference type="AlphaFoldDB" id="A0A382X6G1"/>
<keyword evidence="8" id="KW-0067">ATP-binding</keyword>
<dbReference type="GO" id="GO:0000287">
    <property type="term" value="F:magnesium ion binding"/>
    <property type="evidence" value="ECO:0007669"/>
    <property type="project" value="InterPro"/>
</dbReference>
<evidence type="ECO:0000256" key="2">
    <source>
        <dbReference type="ARBA" id="ARBA00008663"/>
    </source>
</evidence>
<gene>
    <name evidence="13" type="ORF">METZ01_LOCUS419526</name>
</gene>
<dbReference type="GO" id="GO:0016301">
    <property type="term" value="F:kinase activity"/>
    <property type="evidence" value="ECO:0007669"/>
    <property type="project" value="UniProtKB-KW"/>
</dbReference>
<dbReference type="InterPro" id="IPR015793">
    <property type="entry name" value="Pyrv_Knase_brl"/>
</dbReference>
<keyword evidence="5" id="KW-0479">Metal-binding</keyword>
<dbReference type="InterPro" id="IPR015813">
    <property type="entry name" value="Pyrv/PenolPyrv_kinase-like_dom"/>
</dbReference>